<keyword evidence="3" id="KW-1185">Reference proteome</keyword>
<name>A0A6G0XVY5_9STRA</name>
<sequence>MSDELASESGGVDVGQQNASDLGDSEMDSMGRTPLDEDDDDSSDDEPLSVLKKDVKKRNSILRTQSREDEEELALAESNSEDESRREDFVRDYSHEGDLEMLHMPRVAYPFPSYIRQAASALDARRHPLAANPMDFIACQNLQLVLSRRNHPTSPNAAKRPNDDAVSNPHEPDPTTETTKRHKASSSSPTSTKSDSGDDDE</sequence>
<proteinExistence type="predicted"/>
<reference evidence="2 3" key="1">
    <citation type="submission" date="2019-07" db="EMBL/GenBank/DDBJ databases">
        <title>Genomics analysis of Aphanomyces spp. identifies a new class of oomycete effector associated with host adaptation.</title>
        <authorList>
            <person name="Gaulin E."/>
        </authorList>
    </citation>
    <scope>NUCLEOTIDE SEQUENCE [LARGE SCALE GENOMIC DNA]</scope>
    <source>
        <strain evidence="2 3">ATCC 201684</strain>
    </source>
</reference>
<comment type="caution">
    <text evidence="2">The sequence shown here is derived from an EMBL/GenBank/DDBJ whole genome shotgun (WGS) entry which is preliminary data.</text>
</comment>
<evidence type="ECO:0000313" key="2">
    <source>
        <dbReference type="EMBL" id="KAF0744629.1"/>
    </source>
</evidence>
<dbReference type="AlphaFoldDB" id="A0A6G0XVY5"/>
<dbReference type="EMBL" id="VJMJ01000009">
    <property type="protein sequence ID" value="KAF0744629.1"/>
    <property type="molecule type" value="Genomic_DNA"/>
</dbReference>
<feature type="compositionally biased region" description="Basic and acidic residues" evidence="1">
    <location>
        <begin position="82"/>
        <end position="91"/>
    </location>
</feature>
<protein>
    <submittedName>
        <fullName evidence="2">Uncharacterized protein</fullName>
    </submittedName>
</protein>
<feature type="compositionally biased region" description="Acidic residues" evidence="1">
    <location>
        <begin position="36"/>
        <end position="47"/>
    </location>
</feature>
<dbReference type="VEuPathDB" id="FungiDB:AeMF1_001603"/>
<feature type="region of interest" description="Disordered" evidence="1">
    <location>
        <begin position="150"/>
        <end position="201"/>
    </location>
</feature>
<evidence type="ECO:0000313" key="3">
    <source>
        <dbReference type="Proteomes" id="UP000481153"/>
    </source>
</evidence>
<dbReference type="Proteomes" id="UP000481153">
    <property type="component" value="Unassembled WGS sequence"/>
</dbReference>
<accession>A0A6G0XVY5</accession>
<gene>
    <name evidence="2" type="ORF">Ae201684_001093</name>
</gene>
<evidence type="ECO:0000256" key="1">
    <source>
        <dbReference type="SAM" id="MobiDB-lite"/>
    </source>
</evidence>
<feature type="region of interest" description="Disordered" evidence="1">
    <location>
        <begin position="1"/>
        <end position="91"/>
    </location>
</feature>
<feature type="compositionally biased region" description="Low complexity" evidence="1">
    <location>
        <begin position="185"/>
        <end position="194"/>
    </location>
</feature>
<organism evidence="2 3">
    <name type="scientific">Aphanomyces euteiches</name>
    <dbReference type="NCBI Taxonomy" id="100861"/>
    <lineage>
        <taxon>Eukaryota</taxon>
        <taxon>Sar</taxon>
        <taxon>Stramenopiles</taxon>
        <taxon>Oomycota</taxon>
        <taxon>Saprolegniomycetes</taxon>
        <taxon>Saprolegniales</taxon>
        <taxon>Verrucalvaceae</taxon>
        <taxon>Aphanomyces</taxon>
    </lineage>
</organism>